<accession>A0A0A9BKE8</accession>
<keyword evidence="1" id="KW-0472">Membrane</keyword>
<evidence type="ECO:0000313" key="2">
    <source>
        <dbReference type="EMBL" id="JAD63866.1"/>
    </source>
</evidence>
<keyword evidence="1" id="KW-0812">Transmembrane</keyword>
<protein>
    <submittedName>
        <fullName evidence="2">Uncharacterized protein</fullName>
    </submittedName>
</protein>
<reference evidence="2" key="1">
    <citation type="submission" date="2014-09" db="EMBL/GenBank/DDBJ databases">
        <authorList>
            <person name="Magalhaes I.L.F."/>
            <person name="Oliveira U."/>
            <person name="Santos F.R."/>
            <person name="Vidigal T.H.D.A."/>
            <person name="Brescovit A.D."/>
            <person name="Santos A.J."/>
        </authorList>
    </citation>
    <scope>NUCLEOTIDE SEQUENCE</scope>
    <source>
        <tissue evidence="2">Shoot tissue taken approximately 20 cm above the soil surface</tissue>
    </source>
</reference>
<sequence length="67" mass="7936">MERKTQTSPTSTEKPKNRSVVFTPKLLVVRVAIMFLLCEELYYVSCLPFYVIALIVLLYLYWVEIFK</sequence>
<reference evidence="2" key="2">
    <citation type="journal article" date="2015" name="Data Brief">
        <title>Shoot transcriptome of the giant reed, Arundo donax.</title>
        <authorList>
            <person name="Barrero R.A."/>
            <person name="Guerrero F.D."/>
            <person name="Moolhuijzen P."/>
            <person name="Goolsby J.A."/>
            <person name="Tidwell J."/>
            <person name="Bellgard S.E."/>
            <person name="Bellgard M.I."/>
        </authorList>
    </citation>
    <scope>NUCLEOTIDE SEQUENCE</scope>
    <source>
        <tissue evidence="2">Shoot tissue taken approximately 20 cm above the soil surface</tissue>
    </source>
</reference>
<dbReference type="EMBL" id="GBRH01234029">
    <property type="protein sequence ID" value="JAD63866.1"/>
    <property type="molecule type" value="Transcribed_RNA"/>
</dbReference>
<keyword evidence="1" id="KW-1133">Transmembrane helix</keyword>
<feature type="transmembrane region" description="Helical" evidence="1">
    <location>
        <begin position="20"/>
        <end position="36"/>
    </location>
</feature>
<organism evidence="2">
    <name type="scientific">Arundo donax</name>
    <name type="common">Giant reed</name>
    <name type="synonym">Donax arundinaceus</name>
    <dbReference type="NCBI Taxonomy" id="35708"/>
    <lineage>
        <taxon>Eukaryota</taxon>
        <taxon>Viridiplantae</taxon>
        <taxon>Streptophyta</taxon>
        <taxon>Embryophyta</taxon>
        <taxon>Tracheophyta</taxon>
        <taxon>Spermatophyta</taxon>
        <taxon>Magnoliopsida</taxon>
        <taxon>Liliopsida</taxon>
        <taxon>Poales</taxon>
        <taxon>Poaceae</taxon>
        <taxon>PACMAD clade</taxon>
        <taxon>Arundinoideae</taxon>
        <taxon>Arundineae</taxon>
        <taxon>Arundo</taxon>
    </lineage>
</organism>
<dbReference type="AlphaFoldDB" id="A0A0A9BKE8"/>
<name>A0A0A9BKE8_ARUDO</name>
<proteinExistence type="predicted"/>
<feature type="transmembrane region" description="Helical" evidence="1">
    <location>
        <begin position="42"/>
        <end position="62"/>
    </location>
</feature>
<evidence type="ECO:0000256" key="1">
    <source>
        <dbReference type="SAM" id="Phobius"/>
    </source>
</evidence>